<dbReference type="Pfam" id="PF14062">
    <property type="entry name" value="DUF4253"/>
    <property type="match status" value="1"/>
</dbReference>
<dbReference type="Proteomes" id="UP000624279">
    <property type="component" value="Unassembled WGS sequence"/>
</dbReference>
<proteinExistence type="predicted"/>
<evidence type="ECO:0000313" key="2">
    <source>
        <dbReference type="EMBL" id="MBC3875141.1"/>
    </source>
</evidence>
<evidence type="ECO:0000259" key="1">
    <source>
        <dbReference type="Pfam" id="PF14062"/>
    </source>
</evidence>
<gene>
    <name evidence="2" type="ORF">H8K55_16255</name>
</gene>
<dbReference type="InterPro" id="IPR025349">
    <property type="entry name" value="DUF4253"/>
</dbReference>
<evidence type="ECO:0000313" key="3">
    <source>
        <dbReference type="Proteomes" id="UP000624279"/>
    </source>
</evidence>
<name>A0ABR6YF23_9BURK</name>
<protein>
    <submittedName>
        <fullName evidence="2">DUF4253 domain-containing protein</fullName>
    </submittedName>
</protein>
<sequence length="37" mass="4415">MKKNGLRHFDIVDQGCETISKLAATLLNSEVWYFWWN</sequence>
<keyword evidence="3" id="KW-1185">Reference proteome</keyword>
<feature type="domain" description="DUF4253" evidence="1">
    <location>
        <begin position="10"/>
        <end position="36"/>
    </location>
</feature>
<comment type="caution">
    <text evidence="2">The sequence shown here is derived from an EMBL/GenBank/DDBJ whole genome shotgun (WGS) entry which is preliminary data.</text>
</comment>
<reference evidence="2 3" key="1">
    <citation type="submission" date="2020-08" db="EMBL/GenBank/DDBJ databases">
        <title>Novel species isolated from subtropical streams in China.</title>
        <authorList>
            <person name="Lu H."/>
        </authorList>
    </citation>
    <scope>NUCLEOTIDE SEQUENCE [LARGE SCALE GENOMIC DNA]</scope>
    <source>
        <strain evidence="2 3">LX15W</strain>
    </source>
</reference>
<dbReference type="EMBL" id="JACOGA010000016">
    <property type="protein sequence ID" value="MBC3875141.1"/>
    <property type="molecule type" value="Genomic_DNA"/>
</dbReference>
<accession>A0ABR6YF23</accession>
<organism evidence="2 3">
    <name type="scientific">Undibacterium flavidum</name>
    <dbReference type="NCBI Taxonomy" id="2762297"/>
    <lineage>
        <taxon>Bacteria</taxon>
        <taxon>Pseudomonadati</taxon>
        <taxon>Pseudomonadota</taxon>
        <taxon>Betaproteobacteria</taxon>
        <taxon>Burkholderiales</taxon>
        <taxon>Oxalobacteraceae</taxon>
        <taxon>Undibacterium</taxon>
    </lineage>
</organism>